<gene>
    <name evidence="1" type="ORF">g.54540</name>
</gene>
<reference evidence="1" key="1">
    <citation type="submission" date="2015-11" db="EMBL/GenBank/DDBJ databases">
        <title>De novo transcriptome assembly of four potential Pierce s Disease insect vectors from Arizona vineyards.</title>
        <authorList>
            <person name="Tassone E.E."/>
        </authorList>
    </citation>
    <scope>NUCLEOTIDE SEQUENCE</scope>
</reference>
<organism evidence="1">
    <name type="scientific">Graphocephala atropunctata</name>
    <dbReference type="NCBI Taxonomy" id="36148"/>
    <lineage>
        <taxon>Eukaryota</taxon>
        <taxon>Metazoa</taxon>
        <taxon>Ecdysozoa</taxon>
        <taxon>Arthropoda</taxon>
        <taxon>Hexapoda</taxon>
        <taxon>Insecta</taxon>
        <taxon>Pterygota</taxon>
        <taxon>Neoptera</taxon>
        <taxon>Paraneoptera</taxon>
        <taxon>Hemiptera</taxon>
        <taxon>Auchenorrhyncha</taxon>
        <taxon>Membracoidea</taxon>
        <taxon>Cicadellidae</taxon>
        <taxon>Cicadellinae</taxon>
        <taxon>Cicadellini</taxon>
        <taxon>Graphocephala</taxon>
    </lineage>
</organism>
<accession>A0A1B6M9S4</accession>
<dbReference type="EMBL" id="GEBQ01007297">
    <property type="protein sequence ID" value="JAT32680.1"/>
    <property type="molecule type" value="Transcribed_RNA"/>
</dbReference>
<feature type="non-terminal residue" evidence="1">
    <location>
        <position position="1"/>
    </location>
</feature>
<evidence type="ECO:0008006" key="2">
    <source>
        <dbReference type="Google" id="ProtNLM"/>
    </source>
</evidence>
<dbReference type="Gene3D" id="3.60.10.10">
    <property type="entry name" value="Endonuclease/exonuclease/phosphatase"/>
    <property type="match status" value="1"/>
</dbReference>
<dbReference type="SUPFAM" id="SSF56219">
    <property type="entry name" value="DNase I-like"/>
    <property type="match status" value="1"/>
</dbReference>
<sequence length="100" mass="11376">CHFKVLHQNTRGLFSKLNHMEILIDEENPDLIIITEHWVQQDVLDLITYSSGLYELASSFSRSCERGGGTAIFVKKDIPVEILNLVDFCEQDIIEIAGLK</sequence>
<dbReference type="AlphaFoldDB" id="A0A1B6M9S4"/>
<evidence type="ECO:0000313" key="1">
    <source>
        <dbReference type="EMBL" id="JAT32680.1"/>
    </source>
</evidence>
<dbReference type="InterPro" id="IPR036691">
    <property type="entry name" value="Endo/exonu/phosph_ase_sf"/>
</dbReference>
<name>A0A1B6M9S4_9HEMI</name>
<protein>
    <recommendedName>
        <fullName evidence="2">Endonuclease/exonuclease/phosphatase domain-containing protein</fullName>
    </recommendedName>
</protein>
<feature type="non-terminal residue" evidence="1">
    <location>
        <position position="100"/>
    </location>
</feature>
<proteinExistence type="predicted"/>